<feature type="binding site" evidence="5">
    <location>
        <begin position="58"/>
        <end position="60"/>
    </location>
    <ligand>
        <name>AMP</name>
        <dbReference type="ChEBI" id="CHEBI:456215"/>
    </ligand>
</feature>
<comment type="subunit">
    <text evidence="5 7">Monomer.</text>
</comment>
<evidence type="ECO:0000313" key="22">
    <source>
        <dbReference type="Proteomes" id="UP000229323"/>
    </source>
</evidence>
<evidence type="ECO:0000313" key="8">
    <source>
        <dbReference type="EMBL" id="ATV25915.1"/>
    </source>
</evidence>
<dbReference type="EMBL" id="PENH01000004">
    <property type="protein sequence ID" value="PJI23553.1"/>
    <property type="molecule type" value="Genomic_DNA"/>
</dbReference>
<dbReference type="Proteomes" id="UP000229111">
    <property type="component" value="Unassembled WGS sequence"/>
</dbReference>
<feature type="binding site" evidence="5">
    <location>
        <position position="129"/>
    </location>
    <ligand>
        <name>ATP</name>
        <dbReference type="ChEBI" id="CHEBI:30616"/>
    </ligand>
</feature>
<evidence type="ECO:0000256" key="7">
    <source>
        <dbReference type="RuleBase" id="RU003331"/>
    </source>
</evidence>
<dbReference type="GO" id="GO:0004017">
    <property type="term" value="F:AMP kinase activity"/>
    <property type="evidence" value="ECO:0007669"/>
    <property type="project" value="UniProtKB-UniRule"/>
</dbReference>
<dbReference type="Proteomes" id="UP000231201">
    <property type="component" value="Unassembled WGS sequence"/>
</dbReference>
<dbReference type="EMBL" id="CP024723">
    <property type="protein sequence ID" value="ATV25915.1"/>
    <property type="molecule type" value="Genomic_DNA"/>
</dbReference>
<comment type="catalytic activity">
    <reaction evidence="5 7">
        <text>AMP + ATP = 2 ADP</text>
        <dbReference type="Rhea" id="RHEA:12973"/>
        <dbReference type="ChEBI" id="CHEBI:30616"/>
        <dbReference type="ChEBI" id="CHEBI:456215"/>
        <dbReference type="ChEBI" id="CHEBI:456216"/>
        <dbReference type="EC" id="2.7.4.3"/>
    </reaction>
</comment>
<sequence length="190" mass="21093">MKNIVIFGAPGAGKGTQSDKMIEKYGFGHISTGDVLRAEIKNGTELGKTAKGYIDNGQLIPDELMIDILASVYDSFGKEHKGVIFDGFPRTIPQADALKAMLAERGHKIAAMIELFVPEDELMKRLILRGQQSGRSDDNEETIKKRLNVYHTQTSPLIDWYEKEGIHHHVEGLGTIDEIFGRIESVIDAL</sequence>
<evidence type="ECO:0000313" key="13">
    <source>
        <dbReference type="EMBL" id="PIK18804.1"/>
    </source>
</evidence>
<reference evidence="17 27" key="9">
    <citation type="submission" date="2017-11" db="EMBL/GenBank/DDBJ databases">
        <title>Genome sequencing of Prevotella intermedia KCOM 2833.</title>
        <authorList>
            <person name="Kook J.-K."/>
            <person name="Park S.-N."/>
            <person name="Lim Y.K."/>
        </authorList>
    </citation>
    <scope>NUCLEOTIDE SEQUENCE [LARGE SCALE GENOMIC DNA]</scope>
    <source>
        <strain evidence="17 27">KCOM 2833</strain>
    </source>
</reference>
<dbReference type="CDD" id="cd01428">
    <property type="entry name" value="ADK"/>
    <property type="match status" value="1"/>
</dbReference>
<evidence type="ECO:0000313" key="25">
    <source>
        <dbReference type="Proteomes" id="UP000230500"/>
    </source>
</evidence>
<feature type="binding site" evidence="5">
    <location>
        <position position="174"/>
    </location>
    <ligand>
        <name>ATP</name>
        <dbReference type="ChEBI" id="CHEBI:30616"/>
    </ligand>
</feature>
<comment type="caution">
    <text evidence="5">Lacks conserved residue(s) required for the propagation of feature annotation.</text>
</comment>
<dbReference type="PANTHER" id="PTHR23359">
    <property type="entry name" value="NUCLEOTIDE KINASE"/>
    <property type="match status" value="1"/>
</dbReference>
<dbReference type="PROSITE" id="PS00113">
    <property type="entry name" value="ADENYLATE_KINASE"/>
    <property type="match status" value="1"/>
</dbReference>
<dbReference type="Gene3D" id="3.40.50.300">
    <property type="entry name" value="P-loop containing nucleotide triphosphate hydrolases"/>
    <property type="match status" value="1"/>
</dbReference>
<evidence type="ECO:0000313" key="24">
    <source>
        <dbReference type="Proteomes" id="UP000230046"/>
    </source>
</evidence>
<dbReference type="PRINTS" id="PR00094">
    <property type="entry name" value="ADENYLTKNASE"/>
</dbReference>
<comment type="similarity">
    <text evidence="5 6">Belongs to the adenylate kinase family.</text>
</comment>
<evidence type="ECO:0000313" key="23">
    <source>
        <dbReference type="Proteomes" id="UP000229630"/>
    </source>
</evidence>
<reference evidence="8 23" key="10">
    <citation type="submission" date="2017-11" db="EMBL/GenBank/DDBJ databases">
        <title>Genome sequencing of Prevotella intermedia KCOM 2837.</title>
        <authorList>
            <person name="Kook J.-K."/>
            <person name="Park S.-N."/>
            <person name="Lim Y.K."/>
        </authorList>
    </citation>
    <scope>NUCLEOTIDE SEQUENCE [LARGE SCALE GENOMIC DNA]</scope>
    <source>
        <strain evidence="8 23">KCOM 2837</strain>
    </source>
</reference>
<comment type="domain">
    <text evidence="5">Consists of three domains, a large central CORE domain and two small peripheral domains, NMPbind and LID, which undergo movements during catalysis. The LID domain closes over the site of phosphoryl transfer upon ATP binding. Assembling and dissambling the active center during each catalytic cycle provides an effective means to prevent ATP hydrolysis.</text>
</comment>
<evidence type="ECO:0000313" key="19">
    <source>
        <dbReference type="Proteomes" id="UP000217431"/>
    </source>
</evidence>
<keyword evidence="5 7" id="KW-0067">ATP-binding</keyword>
<reference evidence="15 25" key="7">
    <citation type="submission" date="2017-11" db="EMBL/GenBank/DDBJ databases">
        <title>Genome sequencing of Prevotella intermedia KCOM 2069.</title>
        <authorList>
            <person name="Kook J.-K."/>
            <person name="Park S.-N."/>
            <person name="Lim Y.K."/>
        </authorList>
    </citation>
    <scope>NUCLEOTIDE SEQUENCE [LARGE SCALE GENOMIC DNA]</scope>
    <source>
        <strain evidence="15 25">KCOM 2069</strain>
    </source>
</reference>
<evidence type="ECO:0000313" key="14">
    <source>
        <dbReference type="EMBL" id="PIK20000.1"/>
    </source>
</evidence>
<feature type="binding site" evidence="5">
    <location>
        <position position="135"/>
    </location>
    <ligand>
        <name>AMP</name>
        <dbReference type="ChEBI" id="CHEBI:456215"/>
    </ligand>
</feature>
<dbReference type="Proteomes" id="UP000230742">
    <property type="component" value="Chromosome 1"/>
</dbReference>
<dbReference type="STRING" id="28131.BWX40_03770"/>
<accession>A0A0H5B5V6</accession>
<dbReference type="InterPro" id="IPR033690">
    <property type="entry name" value="Adenylat_kinase_CS"/>
</dbReference>
<evidence type="ECO:0000313" key="18">
    <source>
        <dbReference type="Proteomes" id="UP000067008"/>
    </source>
</evidence>
<keyword evidence="2 5" id="KW-0545">Nucleotide biosynthesis</keyword>
<evidence type="ECO:0000256" key="2">
    <source>
        <dbReference type="ARBA" id="ARBA00022727"/>
    </source>
</evidence>
<feature type="binding site" evidence="5">
    <location>
        <begin position="11"/>
        <end position="16"/>
    </location>
    <ligand>
        <name>ATP</name>
        <dbReference type="ChEBI" id="CHEBI:30616"/>
    </ligand>
</feature>
<dbReference type="Proteomes" id="UP000229323">
    <property type="component" value="Chromosome"/>
</dbReference>
<evidence type="ECO:0000313" key="16">
    <source>
        <dbReference type="EMBL" id="PJI20633.1"/>
    </source>
</evidence>
<dbReference type="EMBL" id="PESN01000001">
    <property type="protein sequence ID" value="PIN27973.1"/>
    <property type="molecule type" value="Genomic_DNA"/>
</dbReference>
<dbReference type="GO" id="GO:0005737">
    <property type="term" value="C:cytoplasm"/>
    <property type="evidence" value="ECO:0007669"/>
    <property type="project" value="UniProtKB-SubCell"/>
</dbReference>
<dbReference type="Proteomes" id="UP000229630">
    <property type="component" value="Chromosome 1"/>
</dbReference>
<reference evidence="11 18" key="1">
    <citation type="submission" date="2015-07" db="EMBL/GenBank/DDBJ databases">
        <title>Complete genome sequence of Prevotella intermedia strain 17-2.</title>
        <authorList>
            <person name="Nambu T."/>
        </authorList>
    </citation>
    <scope>NUCLEOTIDE SEQUENCE [LARGE SCALE GENOMIC DNA]</scope>
    <source>
        <strain evidence="11 18">17-2</strain>
    </source>
</reference>
<dbReference type="PATRIC" id="fig|28131.4.peg.2383"/>
<dbReference type="GeneID" id="34515920"/>
<feature type="binding site" evidence="5">
    <location>
        <position position="32"/>
    </location>
    <ligand>
        <name>AMP</name>
        <dbReference type="ChEBI" id="CHEBI:456215"/>
    </ligand>
</feature>
<evidence type="ECO:0000313" key="17">
    <source>
        <dbReference type="EMBL" id="PJI23553.1"/>
    </source>
</evidence>
<dbReference type="Proteomes" id="UP000230046">
    <property type="component" value="Unassembled WGS sequence"/>
</dbReference>
<evidence type="ECO:0000313" key="27">
    <source>
        <dbReference type="Proteomes" id="UP000231201"/>
    </source>
</evidence>
<dbReference type="InterPro" id="IPR027417">
    <property type="entry name" value="P-loop_NTPase"/>
</dbReference>
<comment type="pathway">
    <text evidence="5">Purine metabolism; AMP biosynthesis via salvage pathway; AMP from ADP: step 1/1.</text>
</comment>
<evidence type="ECO:0000256" key="3">
    <source>
        <dbReference type="ARBA" id="ARBA00022741"/>
    </source>
</evidence>
<comment type="subcellular location">
    <subcellularLocation>
        <location evidence="5 7">Cytoplasm</location>
    </subcellularLocation>
</comment>
<dbReference type="EMBL" id="AP014925">
    <property type="protein sequence ID" value="BAR96355.1"/>
    <property type="molecule type" value="Genomic_DNA"/>
</dbReference>
<evidence type="ECO:0000313" key="9">
    <source>
        <dbReference type="EMBL" id="ATV30005.1"/>
    </source>
</evidence>
<dbReference type="GO" id="GO:0005524">
    <property type="term" value="F:ATP binding"/>
    <property type="evidence" value="ECO:0007669"/>
    <property type="project" value="UniProtKB-UniRule"/>
</dbReference>
<reference evidence="12 19" key="2">
    <citation type="journal article" date="2016" name="DNA Res.">
        <title>The complete genome sequencing of Prevotella intermedia strain OMA14 and a subsequent fine-scale, intra-species genomic comparison reveal an unusual amplification of conjugative and mobile transposons and identify a novel Prevotella-lineage-specific repeat.</title>
        <authorList>
            <person name="Naito M."/>
            <person name="Ogura Y."/>
            <person name="Itoh T."/>
            <person name="Shoji M."/>
            <person name="Okamoto M."/>
            <person name="Hayashi T."/>
            <person name="Nakayama K."/>
        </authorList>
    </citation>
    <scope>NUCLEOTIDE SEQUENCE [LARGE SCALE GENOMIC DNA]</scope>
    <source>
        <strain evidence="12 19">OMA14</strain>
    </source>
</reference>
<dbReference type="EC" id="2.7.4.3" evidence="5 7"/>
<dbReference type="EMBL" id="CP024696">
    <property type="protein sequence ID" value="ATV53430.1"/>
    <property type="molecule type" value="Genomic_DNA"/>
</dbReference>
<evidence type="ECO:0000256" key="6">
    <source>
        <dbReference type="RuleBase" id="RU003330"/>
    </source>
</evidence>
<dbReference type="RefSeq" id="WP_014709602.1">
    <property type="nucleotide sequence ID" value="NZ_AP014597.1"/>
</dbReference>
<dbReference type="NCBIfam" id="NF011100">
    <property type="entry name" value="PRK14527.1"/>
    <property type="match status" value="1"/>
</dbReference>
<dbReference type="OMA" id="VYHEQTA"/>
<reference evidence="10 22" key="6">
    <citation type="submission" date="2017-11" db="EMBL/GenBank/DDBJ databases">
        <title>Genome sequencing of Prevotella intermedia KCOM 2033.</title>
        <authorList>
            <person name="Kook J.-K."/>
            <person name="Park S.-N."/>
            <person name="Lim Y.K."/>
        </authorList>
    </citation>
    <scope>NUCLEOTIDE SEQUENCE [LARGE SCALE GENOMIC DNA]</scope>
    <source>
        <strain evidence="10 22">KCOM 2033</strain>
    </source>
</reference>
<evidence type="ECO:0000313" key="11">
    <source>
        <dbReference type="EMBL" id="BAR96355.1"/>
    </source>
</evidence>
<reference evidence="13 21" key="3">
    <citation type="submission" date="2017-11" db="EMBL/GenBank/DDBJ databases">
        <title>Genome sequencing of Prevotella intermedia KCOM 1101.</title>
        <authorList>
            <person name="Kook J.-K."/>
            <person name="Park S.-N."/>
            <person name="Lim Y.K."/>
        </authorList>
    </citation>
    <scope>NUCLEOTIDE SEQUENCE [LARGE SCALE GENOMIC DNA]</scope>
    <source>
        <strain evidence="13 21">KCOM 1101</strain>
    </source>
</reference>
<keyword evidence="4 5" id="KW-0418">Kinase</keyword>
<comment type="function">
    <text evidence="5">Catalyzes the reversible transfer of the terminal phosphate group between ATP and AMP. Plays an important role in cellular energy homeostasis and in adenine nucleotide metabolism.</text>
</comment>
<name>A0A0H5B5V6_PREIN</name>
<evidence type="ECO:0000256" key="4">
    <source>
        <dbReference type="ARBA" id="ARBA00022777"/>
    </source>
</evidence>
<proteinExistence type="inferred from homology"/>
<dbReference type="EMBL" id="PENF01000001">
    <property type="protein sequence ID" value="PJI20633.1"/>
    <property type="molecule type" value="Genomic_DNA"/>
</dbReference>
<evidence type="ECO:0000313" key="15">
    <source>
        <dbReference type="EMBL" id="PIN27973.1"/>
    </source>
</evidence>
<dbReference type="EMBL" id="CP024727">
    <property type="protein sequence ID" value="ATV30005.1"/>
    <property type="molecule type" value="Genomic_DNA"/>
</dbReference>
<dbReference type="UniPathway" id="UPA00588">
    <property type="reaction ID" value="UER00649"/>
</dbReference>
<evidence type="ECO:0000256" key="5">
    <source>
        <dbReference type="HAMAP-Rule" id="MF_00235"/>
    </source>
</evidence>
<feature type="binding site" evidence="5">
    <location>
        <position position="37"/>
    </location>
    <ligand>
        <name>AMP</name>
        <dbReference type="ChEBI" id="CHEBI:456215"/>
    </ligand>
</feature>
<evidence type="ECO:0000313" key="21">
    <source>
        <dbReference type="Proteomes" id="UP000229111"/>
    </source>
</evidence>
<protein>
    <recommendedName>
        <fullName evidence="5 7">Adenylate kinase</fullName>
        <shortName evidence="5">AK</shortName>
        <ecNumber evidence="5 7">2.7.4.3</ecNumber>
    </recommendedName>
    <alternativeName>
        <fullName evidence="5">ATP-AMP transphosphorylase</fullName>
    </alternativeName>
    <alternativeName>
        <fullName evidence="5">ATP:AMP phosphotransferase</fullName>
    </alternativeName>
    <alternativeName>
        <fullName evidence="5">Adenylate monophosphate kinase</fullName>
    </alternativeName>
</protein>
<evidence type="ECO:0000256" key="1">
    <source>
        <dbReference type="ARBA" id="ARBA00022679"/>
    </source>
</evidence>
<reference evidence="14 24" key="4">
    <citation type="submission" date="2017-11" db="EMBL/GenBank/DDBJ databases">
        <title>Genome sequencing of Prevotella intermedia KCOM 1653.</title>
        <authorList>
            <person name="Kook J.-K."/>
            <person name="Park S.-N."/>
            <person name="Lim Y.K."/>
        </authorList>
    </citation>
    <scope>NUCLEOTIDE SEQUENCE [LARGE SCALE GENOMIC DNA]</scope>
    <source>
        <strain evidence="14 24">KCOM 1653</strain>
    </source>
</reference>
<dbReference type="AlphaFoldDB" id="A0A0H5B5V6"/>
<dbReference type="HAMAP" id="MF_00235">
    <property type="entry name" value="Adenylate_kinase_Adk"/>
    <property type="match status" value="1"/>
</dbReference>
<dbReference type="GO" id="GO:0044209">
    <property type="term" value="P:AMP salvage"/>
    <property type="evidence" value="ECO:0007669"/>
    <property type="project" value="UniProtKB-UniRule"/>
</dbReference>
<feature type="binding site" evidence="5">
    <location>
        <begin position="87"/>
        <end position="90"/>
    </location>
    <ligand>
        <name>AMP</name>
        <dbReference type="ChEBI" id="CHEBI:456215"/>
    </ligand>
</feature>
<feature type="region of interest" description="NMP" evidence="5">
    <location>
        <begin position="31"/>
        <end position="60"/>
    </location>
</feature>
<dbReference type="Proteomes" id="UP000217431">
    <property type="component" value="Chromosome I"/>
</dbReference>
<reference evidence="9 26" key="5">
    <citation type="submission" date="2017-11" db="EMBL/GenBank/DDBJ databases">
        <title>Genome sequencing of Prevotella intermedia KCOM 1949.</title>
        <authorList>
            <person name="Kook J.-K."/>
            <person name="Park S.-N."/>
            <person name="Lim Y.K."/>
        </authorList>
    </citation>
    <scope>NUCLEOTIDE SEQUENCE [LARGE SCALE GENOMIC DNA]</scope>
    <source>
        <strain evidence="9 26">KCOM 1949</strain>
    </source>
</reference>
<feature type="binding site" evidence="5">
    <location>
        <position position="146"/>
    </location>
    <ligand>
        <name>AMP</name>
        <dbReference type="ChEBI" id="CHEBI:456215"/>
    </ligand>
</feature>
<dbReference type="EMBL" id="AP014597">
    <property type="protein sequence ID" value="BAU17475.1"/>
    <property type="molecule type" value="Genomic_DNA"/>
</dbReference>
<evidence type="ECO:0000313" key="26">
    <source>
        <dbReference type="Proteomes" id="UP000230742"/>
    </source>
</evidence>
<evidence type="ECO:0000313" key="10">
    <source>
        <dbReference type="EMBL" id="ATV53430.1"/>
    </source>
</evidence>
<gene>
    <name evidence="5" type="primary">adk</name>
    <name evidence="13" type="ORF">CTI16_06835</name>
    <name evidence="14" type="ORF">CTI18_00865</name>
    <name evidence="9" type="ORF">CTM46_00135</name>
    <name evidence="10" type="ORF">CTM50_10610</name>
    <name evidence="16" type="ORF">CTM53_07290</name>
    <name evidence="17" type="ORF">CTM59_12155</name>
    <name evidence="8" type="ORF">CTM62_03720</name>
    <name evidence="15" type="ORF">CUC04_00265</name>
    <name evidence="11" type="ORF">PI172_1627</name>
    <name evidence="12" type="ORF">PIOMA14_I_0967</name>
</gene>
<dbReference type="Pfam" id="PF00406">
    <property type="entry name" value="ADK"/>
    <property type="match status" value="1"/>
</dbReference>
<evidence type="ECO:0000313" key="12">
    <source>
        <dbReference type="EMBL" id="BAU17475.1"/>
    </source>
</evidence>
<evidence type="ECO:0000313" key="20">
    <source>
        <dbReference type="Proteomes" id="UP000229102"/>
    </source>
</evidence>
<dbReference type="Proteomes" id="UP000229102">
    <property type="component" value="Unassembled WGS sequence"/>
</dbReference>
<dbReference type="NCBIfam" id="NF001381">
    <property type="entry name" value="PRK00279.1-3"/>
    <property type="match status" value="1"/>
</dbReference>
<keyword evidence="5" id="KW-0963">Cytoplasm</keyword>
<dbReference type="Proteomes" id="UP000067008">
    <property type="component" value="Chromosome 2"/>
</dbReference>
<dbReference type="EMBL" id="PEKN01000001">
    <property type="protein sequence ID" value="PIK20000.1"/>
    <property type="molecule type" value="Genomic_DNA"/>
</dbReference>
<dbReference type="NCBIfam" id="NF011104">
    <property type="entry name" value="PRK14531.1"/>
    <property type="match status" value="1"/>
</dbReference>
<keyword evidence="3 5" id="KW-0547">Nucleotide-binding</keyword>
<dbReference type="EMBL" id="PEKM01000001">
    <property type="protein sequence ID" value="PIK18804.1"/>
    <property type="molecule type" value="Genomic_DNA"/>
</dbReference>
<reference evidence="16 20" key="8">
    <citation type="submission" date="2017-11" db="EMBL/GenBank/DDBJ databases">
        <title>Genome sequencing of Prevotella intermedia KCOM 2698.</title>
        <authorList>
            <person name="Kook J.-K."/>
            <person name="Park S.-N."/>
            <person name="Lim Y.K."/>
        </authorList>
    </citation>
    <scope>NUCLEOTIDE SEQUENCE [LARGE SCALE GENOMIC DNA]</scope>
    <source>
        <strain evidence="16 20">KCOM 2698</strain>
    </source>
</reference>
<keyword evidence="1 5" id="KW-0808">Transferase</keyword>
<dbReference type="Proteomes" id="UP000230500">
    <property type="component" value="Unassembled WGS sequence"/>
</dbReference>
<feature type="binding site" evidence="5">
    <location>
        <position position="94"/>
    </location>
    <ligand>
        <name>AMP</name>
        <dbReference type="ChEBI" id="CHEBI:456215"/>
    </ligand>
</feature>
<organism evidence="17 27">
    <name type="scientific">Prevotella intermedia</name>
    <dbReference type="NCBI Taxonomy" id="28131"/>
    <lineage>
        <taxon>Bacteria</taxon>
        <taxon>Pseudomonadati</taxon>
        <taxon>Bacteroidota</taxon>
        <taxon>Bacteroidia</taxon>
        <taxon>Bacteroidales</taxon>
        <taxon>Prevotellaceae</taxon>
        <taxon>Prevotella</taxon>
    </lineage>
</organism>
<dbReference type="SUPFAM" id="SSF52540">
    <property type="entry name" value="P-loop containing nucleoside triphosphate hydrolases"/>
    <property type="match status" value="1"/>
</dbReference>
<dbReference type="InterPro" id="IPR000850">
    <property type="entry name" value="Adenylat/UMP-CMP_kin"/>
</dbReference>
<dbReference type="NCBIfam" id="NF011105">
    <property type="entry name" value="PRK14532.1"/>
    <property type="match status" value="1"/>
</dbReference>